<accession>A0A504JJ13</accession>
<protein>
    <submittedName>
        <fullName evidence="1">Uncharacterized protein</fullName>
    </submittedName>
</protein>
<organism evidence="1 2">
    <name type="scientific">Aquimarina algicola</name>
    <dbReference type="NCBI Taxonomy" id="2589995"/>
    <lineage>
        <taxon>Bacteria</taxon>
        <taxon>Pseudomonadati</taxon>
        <taxon>Bacteroidota</taxon>
        <taxon>Flavobacteriia</taxon>
        <taxon>Flavobacteriales</taxon>
        <taxon>Flavobacteriaceae</taxon>
        <taxon>Aquimarina</taxon>
    </lineage>
</organism>
<gene>
    <name evidence="1" type="ORF">FHK87_00630</name>
</gene>
<proteinExistence type="predicted"/>
<dbReference type="Proteomes" id="UP000315540">
    <property type="component" value="Unassembled WGS sequence"/>
</dbReference>
<dbReference type="EMBL" id="VFWZ01000001">
    <property type="protein sequence ID" value="TPN88752.1"/>
    <property type="molecule type" value="Genomic_DNA"/>
</dbReference>
<keyword evidence="2" id="KW-1185">Reference proteome</keyword>
<dbReference type="RefSeq" id="WP_140588564.1">
    <property type="nucleotide sequence ID" value="NZ_VFWZ01000001.1"/>
</dbReference>
<comment type="caution">
    <text evidence="1">The sequence shown here is derived from an EMBL/GenBank/DDBJ whole genome shotgun (WGS) entry which is preliminary data.</text>
</comment>
<dbReference type="OrthoDB" id="9902534at2"/>
<evidence type="ECO:0000313" key="1">
    <source>
        <dbReference type="EMBL" id="TPN88752.1"/>
    </source>
</evidence>
<sequence length="91" mass="10338">MKKPSKSEVFEDVKDFISKFSRFPVDKLDNAFLLKGNPLKMNTPQLISMTLALRGYVKNFQPEKTVLASEIKKNNVSVAYLCTLINEKINA</sequence>
<name>A0A504JJ13_9FLAO</name>
<reference evidence="1 2" key="1">
    <citation type="submission" date="2019-06" db="EMBL/GenBank/DDBJ databases">
        <authorList>
            <person name="Meng X."/>
        </authorList>
    </citation>
    <scope>NUCLEOTIDE SEQUENCE [LARGE SCALE GENOMIC DNA]</scope>
    <source>
        <strain evidence="1 2">M625</strain>
    </source>
</reference>
<dbReference type="AlphaFoldDB" id="A0A504JJ13"/>
<evidence type="ECO:0000313" key="2">
    <source>
        <dbReference type="Proteomes" id="UP000315540"/>
    </source>
</evidence>